<organism evidence="5 6">
    <name type="scientific">Acer yangbiense</name>
    <dbReference type="NCBI Taxonomy" id="1000413"/>
    <lineage>
        <taxon>Eukaryota</taxon>
        <taxon>Viridiplantae</taxon>
        <taxon>Streptophyta</taxon>
        <taxon>Embryophyta</taxon>
        <taxon>Tracheophyta</taxon>
        <taxon>Spermatophyta</taxon>
        <taxon>Magnoliopsida</taxon>
        <taxon>eudicotyledons</taxon>
        <taxon>Gunneridae</taxon>
        <taxon>Pentapetalae</taxon>
        <taxon>rosids</taxon>
        <taxon>malvids</taxon>
        <taxon>Sapindales</taxon>
        <taxon>Sapindaceae</taxon>
        <taxon>Hippocastanoideae</taxon>
        <taxon>Acereae</taxon>
        <taxon>Acer</taxon>
    </lineage>
</organism>
<dbReference type="PROSITE" id="PS50012">
    <property type="entry name" value="RCC1_3"/>
    <property type="match status" value="4"/>
</dbReference>
<keyword evidence="6" id="KW-1185">Reference proteome</keyword>
<dbReference type="PRINTS" id="PR00633">
    <property type="entry name" value="RCCNDNSATION"/>
</dbReference>
<feature type="repeat" description="RCC1" evidence="2">
    <location>
        <begin position="367"/>
        <end position="430"/>
    </location>
</feature>
<evidence type="ECO:0000256" key="3">
    <source>
        <dbReference type="SAM" id="MobiDB-lite"/>
    </source>
</evidence>
<feature type="repeat" description="RCC1" evidence="2">
    <location>
        <begin position="303"/>
        <end position="367"/>
    </location>
</feature>
<dbReference type="InterPro" id="IPR009091">
    <property type="entry name" value="RCC1/BLIP-II"/>
</dbReference>
<dbReference type="Pfam" id="PF14244">
    <property type="entry name" value="Retrotran_gag_3"/>
    <property type="match status" value="1"/>
</dbReference>
<proteinExistence type="predicted"/>
<dbReference type="PANTHER" id="PTHR22870">
    <property type="entry name" value="REGULATOR OF CHROMOSOME CONDENSATION"/>
    <property type="match status" value="1"/>
</dbReference>
<dbReference type="InterPro" id="IPR029472">
    <property type="entry name" value="Copia-like_N"/>
</dbReference>
<evidence type="ECO:0000256" key="1">
    <source>
        <dbReference type="ARBA" id="ARBA00022737"/>
    </source>
</evidence>
<name>A0A5C7HT11_9ROSI</name>
<comment type="caution">
    <text evidence="5">The sequence shown here is derived from an EMBL/GenBank/DDBJ whole genome shotgun (WGS) entry which is preliminary data.</text>
</comment>
<feature type="region of interest" description="Disordered" evidence="3">
    <location>
        <begin position="1"/>
        <end position="31"/>
    </location>
</feature>
<dbReference type="Gene3D" id="2.130.10.30">
    <property type="entry name" value="Regulator of chromosome condensation 1/beta-lactamase-inhibitor protein II"/>
    <property type="match status" value="2"/>
</dbReference>
<feature type="repeat" description="RCC1" evidence="2">
    <location>
        <begin position="192"/>
        <end position="252"/>
    </location>
</feature>
<dbReference type="InterPro" id="IPR051210">
    <property type="entry name" value="Ub_ligase/GEF_domain"/>
</dbReference>
<evidence type="ECO:0000313" key="5">
    <source>
        <dbReference type="EMBL" id="TXG60243.1"/>
    </source>
</evidence>
<evidence type="ECO:0000256" key="2">
    <source>
        <dbReference type="PROSITE-ProRule" id="PRU00235"/>
    </source>
</evidence>
<dbReference type="Pfam" id="PF00415">
    <property type="entry name" value="RCC1"/>
    <property type="match status" value="4"/>
</dbReference>
<feature type="repeat" description="RCC1" evidence="2">
    <location>
        <begin position="126"/>
        <end position="179"/>
    </location>
</feature>
<accession>A0A5C7HT11</accession>
<dbReference type="PROSITE" id="PS00626">
    <property type="entry name" value="RCC1_2"/>
    <property type="match status" value="1"/>
</dbReference>
<dbReference type="OrthoDB" id="8068875at2759"/>
<keyword evidence="1" id="KW-0677">Repeat</keyword>
<feature type="compositionally biased region" description="Polar residues" evidence="3">
    <location>
        <begin position="1"/>
        <end position="18"/>
    </location>
</feature>
<protein>
    <recommendedName>
        <fullName evidence="4">Retrotransposon Copia-like N-terminal domain-containing protein</fullName>
    </recommendedName>
</protein>
<evidence type="ECO:0000259" key="4">
    <source>
        <dbReference type="Pfam" id="PF14244"/>
    </source>
</evidence>
<dbReference type="Proteomes" id="UP000323000">
    <property type="component" value="Chromosome 6"/>
</dbReference>
<dbReference type="PANTHER" id="PTHR22870:SF395">
    <property type="entry name" value="UVB-RESISTANCE PROTEIN UVR8-RELATED"/>
    <property type="match status" value="1"/>
</dbReference>
<dbReference type="EMBL" id="VAHF01000006">
    <property type="protein sequence ID" value="TXG60243.1"/>
    <property type="molecule type" value="Genomic_DNA"/>
</dbReference>
<evidence type="ECO:0000313" key="6">
    <source>
        <dbReference type="Proteomes" id="UP000323000"/>
    </source>
</evidence>
<dbReference type="SUPFAM" id="SSF50985">
    <property type="entry name" value="RCC1/BLIP-II"/>
    <property type="match status" value="1"/>
</dbReference>
<reference evidence="6" key="1">
    <citation type="journal article" date="2019" name="Gigascience">
        <title>De novo genome assembly of the endangered Acer yangbiense, a plant species with extremely small populations endemic to Yunnan Province, China.</title>
        <authorList>
            <person name="Yang J."/>
            <person name="Wariss H.M."/>
            <person name="Tao L."/>
            <person name="Zhang R."/>
            <person name="Yun Q."/>
            <person name="Hollingsworth P."/>
            <person name="Dao Z."/>
            <person name="Luo G."/>
            <person name="Guo H."/>
            <person name="Ma Y."/>
            <person name="Sun W."/>
        </authorList>
    </citation>
    <scope>NUCLEOTIDE SEQUENCE [LARGE SCALE GENOMIC DNA]</scope>
    <source>
        <strain evidence="6">cv. Malutang</strain>
    </source>
</reference>
<sequence length="431" mass="46673">MSENSSTSNLPTSAKNQPPLNPPSSDHHPVKITNIKLNGDNFLRWSLSVQMYIRGRGKIGYLTGDEVEPAATDAQHAVWDAENSMEEEISANYLGYMLSYVYYVLVNAYSPLMYFQNNFQFLVVDGELYMWGKNSNGQLGLGKKAANVIPVPTKVECLSGIFIKLAALGSEHSVAVTGLELKRHSILYANGGRVLSWGEGGSGRLGHGQESSILGFLRSTSEYTPRLIKKLEGVKVKTAAAGLLHSACIDENGCVFIFGERAVDKMVFQDRNNATTPSLVSKVPYSEDVSCGGYHTCIVTSGGELYSWGSNDNGCLGIGLIYFLVVFSVDSSTYVFNSPEKVQGPFSESTVYKVSCGWKHTAAISEGNVFTWGWGGSHGTFSDDGHSSGGQLGHGNDVDYIQPNMVNFGKNVKALEVSCGFNHTGAILEYV</sequence>
<dbReference type="InterPro" id="IPR000408">
    <property type="entry name" value="Reg_chr_condens"/>
</dbReference>
<feature type="domain" description="Retrotransposon Copia-like N-terminal" evidence="4">
    <location>
        <begin position="24"/>
        <end position="70"/>
    </location>
</feature>
<dbReference type="AlphaFoldDB" id="A0A5C7HT11"/>
<gene>
    <name evidence="5" type="ORF">EZV62_014816</name>
</gene>